<evidence type="ECO:0008006" key="4">
    <source>
        <dbReference type="Google" id="ProtNLM"/>
    </source>
</evidence>
<feature type="transmembrane region" description="Helical" evidence="1">
    <location>
        <begin position="12"/>
        <end position="31"/>
    </location>
</feature>
<evidence type="ECO:0000313" key="3">
    <source>
        <dbReference type="Proteomes" id="UP001524435"/>
    </source>
</evidence>
<name>A0ABT1SJD0_9FIRM</name>
<proteinExistence type="predicted"/>
<keyword evidence="1" id="KW-0812">Transmembrane</keyword>
<keyword evidence="1" id="KW-1133">Transmembrane helix</keyword>
<dbReference type="EMBL" id="JANGCH010000003">
    <property type="protein sequence ID" value="MCQ5121332.1"/>
    <property type="molecule type" value="Genomic_DNA"/>
</dbReference>
<protein>
    <recommendedName>
        <fullName evidence="4">Zn-finger containing protein</fullName>
    </recommendedName>
</protein>
<keyword evidence="1" id="KW-0472">Membrane</keyword>
<organism evidence="2 3">
    <name type="scientific">Massilicoli timonensis</name>
    <dbReference type="NCBI Taxonomy" id="2015901"/>
    <lineage>
        <taxon>Bacteria</taxon>
        <taxon>Bacillati</taxon>
        <taxon>Bacillota</taxon>
        <taxon>Erysipelotrichia</taxon>
        <taxon>Erysipelotrichales</taxon>
        <taxon>Erysipelotrichaceae</taxon>
        <taxon>Massilicoli</taxon>
    </lineage>
</organism>
<sequence>MFRNFMRGRYGIDQLTIALLVMVLIVNIGMLFLADSILLRIMMILLLVICYMRVFSKNIFRRSQENARFLRCYDLWKERISLKRRRLREHQTYRFFRCPACGQKLRVPKRKGKITITCAKCGHRFDGKT</sequence>
<keyword evidence="3" id="KW-1185">Reference proteome</keyword>
<accession>A0ABT1SJD0</accession>
<gene>
    <name evidence="2" type="ORF">NE663_03535</name>
</gene>
<dbReference type="Proteomes" id="UP001524435">
    <property type="component" value="Unassembled WGS sequence"/>
</dbReference>
<feature type="transmembrane region" description="Helical" evidence="1">
    <location>
        <begin position="37"/>
        <end position="55"/>
    </location>
</feature>
<evidence type="ECO:0000313" key="2">
    <source>
        <dbReference type="EMBL" id="MCQ5121332.1"/>
    </source>
</evidence>
<evidence type="ECO:0000256" key="1">
    <source>
        <dbReference type="SAM" id="Phobius"/>
    </source>
</evidence>
<reference evidence="2 3" key="1">
    <citation type="submission" date="2022-06" db="EMBL/GenBank/DDBJ databases">
        <title>Isolation of gut microbiota from human fecal samples.</title>
        <authorList>
            <person name="Pamer E.G."/>
            <person name="Barat B."/>
            <person name="Waligurski E."/>
            <person name="Medina S."/>
            <person name="Paddock L."/>
            <person name="Mostad J."/>
        </authorList>
    </citation>
    <scope>NUCLEOTIDE SEQUENCE [LARGE SCALE GENOMIC DNA]</scope>
    <source>
        <strain evidence="2 3">DFI.6.1</strain>
    </source>
</reference>
<comment type="caution">
    <text evidence="2">The sequence shown here is derived from an EMBL/GenBank/DDBJ whole genome shotgun (WGS) entry which is preliminary data.</text>
</comment>
<dbReference type="RefSeq" id="WP_256197486.1">
    <property type="nucleotide sequence ID" value="NZ_CALVCM010000004.1"/>
</dbReference>